<keyword evidence="2" id="KW-1185">Reference proteome</keyword>
<protein>
    <submittedName>
        <fullName evidence="1">Uncharacterized protein</fullName>
    </submittedName>
</protein>
<dbReference type="Proteomes" id="UP001329151">
    <property type="component" value="Chromosome"/>
</dbReference>
<dbReference type="AlphaFoldDB" id="A0AA86J2K3"/>
<reference evidence="1 2" key="1">
    <citation type="submission" date="2023-10" db="EMBL/GenBank/DDBJ databases">
        <title>Complete Genome Sequence of Limnobacter thiooxidans CS-K2T, Isolated from freshwater lake sediments in Bavaria, Germany.</title>
        <authorList>
            <person name="Naruki M."/>
            <person name="Watanabe A."/>
            <person name="Warashina T."/>
            <person name="Morita T."/>
            <person name="Arakawa K."/>
        </authorList>
    </citation>
    <scope>NUCLEOTIDE SEQUENCE [LARGE SCALE GENOMIC DNA]</scope>
    <source>
        <strain evidence="1 2">CS-K2</strain>
    </source>
</reference>
<gene>
    <name evidence="1" type="ORF">RGQ30_20070</name>
</gene>
<name>A0AA86J2K3_9BURK</name>
<organism evidence="1 2">
    <name type="scientific">Limnobacter thiooxidans</name>
    <dbReference type="NCBI Taxonomy" id="131080"/>
    <lineage>
        <taxon>Bacteria</taxon>
        <taxon>Pseudomonadati</taxon>
        <taxon>Pseudomonadota</taxon>
        <taxon>Betaproteobacteria</taxon>
        <taxon>Burkholderiales</taxon>
        <taxon>Burkholderiaceae</taxon>
        <taxon>Limnobacter</taxon>
    </lineage>
</organism>
<evidence type="ECO:0000313" key="1">
    <source>
        <dbReference type="EMBL" id="BET26506.1"/>
    </source>
</evidence>
<dbReference type="EMBL" id="AP028947">
    <property type="protein sequence ID" value="BET26506.1"/>
    <property type="molecule type" value="Genomic_DNA"/>
</dbReference>
<accession>A0AA86J2K3</accession>
<dbReference type="KEGG" id="lto:RGQ30_20070"/>
<sequence length="338" mass="37009">MANPEAKNLGDLLGVSENAINREFPELTDLRNRLGIEGALRYGDDVLAAFAFSDPRLLSRGPAYYQKVEQRDAVQLFCSVLESFGVAMTAPHANSTLGFGSLAHVEEAVVANAWSALVTKVENLRPKRSDNWMEVVEYHNAYVITVAFLCSIGFALRPALEYPVRRCSLGTDYLALNDKESHDVTEFSEVPFGQTLKIQLDFYIKHLTQLSVKARNLECSDSIAQGISRVVGVDSPEALLFRITRKGLHPIGSADINSALRELGFDLPPNFGRHLIQSALAGLSRVEKSKVSRHGSIFLSANNAGVHLSPDHASSNVVHRAEGLFKRLSIIPISGIEA</sequence>
<evidence type="ECO:0000313" key="2">
    <source>
        <dbReference type="Proteomes" id="UP001329151"/>
    </source>
</evidence>
<proteinExistence type="predicted"/>